<reference evidence="1" key="1">
    <citation type="submission" date="2016-08" db="EMBL/GenBank/DDBJ databases">
        <title>Complete Genome Seqeunce of Paenibacillus sp. BIHB 4019 from tea rhizoplane.</title>
        <authorList>
            <person name="Thakur R."/>
            <person name="Swarnkar M.K."/>
            <person name="Gulati A."/>
        </authorList>
    </citation>
    <scope>NUCLEOTIDE SEQUENCE [LARGE SCALE GENOMIC DNA]</scope>
    <source>
        <strain evidence="1">BIHB4019</strain>
    </source>
</reference>
<organism evidence="1">
    <name type="scientific">Paenibacillus sp. BIHB 4019</name>
    <dbReference type="NCBI Taxonomy" id="1870819"/>
    <lineage>
        <taxon>Bacteria</taxon>
        <taxon>Bacillati</taxon>
        <taxon>Bacillota</taxon>
        <taxon>Bacilli</taxon>
        <taxon>Bacillales</taxon>
        <taxon>Paenibacillaceae</taxon>
        <taxon>Paenibacillus</taxon>
    </lineage>
</organism>
<dbReference type="SUPFAM" id="SSF48371">
    <property type="entry name" value="ARM repeat"/>
    <property type="match status" value="1"/>
</dbReference>
<dbReference type="RefSeq" id="WP_099519472.1">
    <property type="nucleotide sequence ID" value="NZ_CP016808.1"/>
</dbReference>
<gene>
    <name evidence="1" type="ORF">BBD42_19020</name>
</gene>
<dbReference type="EMBL" id="CP016808">
    <property type="protein sequence ID" value="ANY68332.1"/>
    <property type="molecule type" value="Genomic_DNA"/>
</dbReference>
<evidence type="ECO:0008006" key="2">
    <source>
        <dbReference type="Google" id="ProtNLM"/>
    </source>
</evidence>
<sequence>MSTALLQELHQEVRRLYIAGSDLAAGDFRLKRLLPQFEQLGERAAIFKRLGEGIAALLESAEGTGASVKLQELAVLLGSVLYTQGHTAADGEVLDLAGGGVPLSTSYSYRKLAEVQKALSTTGSGRYEIVTDAFAEGLFNDLRLFPFAIRALDDPYSEMAEFAMDKILPAYGSAVVPYLIQCFNRSGGKSDVRKLRVIYKAGGAAELDLIFDAAENGADEIRVAAIECLAAHEEYTDALIGWTLDKKKPIREAAYAALAAGASAQGTERLFAAFSGKDIELAAEALNRFPSEPLTERLIPLFRAELDQAPLNNKDEKATDKAWAKAQPFLRAFEYVRMPQLEELYDQIVREADRFTALSWITLLDKAAQYLEQTNSMEVLSLLQELDHKNHRYLPYSFRMAKRLLPPEDVYMHYVGSTAIKLKSVVTKASSARERQLLDTMEYMVGSYDYYNGEINTAAPLVEAWDARWLDWLIDRKHLELVAVFARPGHKRVEEFLLQSLQEWKEKKKSGLNTIGVHVFKGLEHAGVEEARRLELLMEILEDSKDKSLYSFSVYLFHLMFHFPKSYADRLEAILPSYRYDCARQLEEIIGLLRK</sequence>
<dbReference type="AlphaFoldDB" id="A0A1B2DKU9"/>
<dbReference type="InterPro" id="IPR016024">
    <property type="entry name" value="ARM-type_fold"/>
</dbReference>
<name>A0A1B2DKU9_9BACL</name>
<evidence type="ECO:0000313" key="1">
    <source>
        <dbReference type="EMBL" id="ANY68332.1"/>
    </source>
</evidence>
<protein>
    <recommendedName>
        <fullName evidence="2">HEAT repeat domain-containing protein</fullName>
    </recommendedName>
</protein>
<proteinExistence type="predicted"/>
<accession>A0A1B2DKU9</accession>